<protein>
    <submittedName>
        <fullName evidence="1">Uncharacterized protein</fullName>
    </submittedName>
</protein>
<organism evidence="1">
    <name type="scientific">Anguilla anguilla</name>
    <name type="common">European freshwater eel</name>
    <name type="synonym">Muraena anguilla</name>
    <dbReference type="NCBI Taxonomy" id="7936"/>
    <lineage>
        <taxon>Eukaryota</taxon>
        <taxon>Metazoa</taxon>
        <taxon>Chordata</taxon>
        <taxon>Craniata</taxon>
        <taxon>Vertebrata</taxon>
        <taxon>Euteleostomi</taxon>
        <taxon>Actinopterygii</taxon>
        <taxon>Neopterygii</taxon>
        <taxon>Teleostei</taxon>
        <taxon>Anguilliformes</taxon>
        <taxon>Anguillidae</taxon>
        <taxon>Anguilla</taxon>
    </lineage>
</organism>
<dbReference type="EMBL" id="GBXM01002324">
    <property type="protein sequence ID" value="JAI06254.1"/>
    <property type="molecule type" value="Transcribed_RNA"/>
</dbReference>
<dbReference type="AlphaFoldDB" id="A0A0E9XX40"/>
<reference evidence="1" key="1">
    <citation type="submission" date="2014-11" db="EMBL/GenBank/DDBJ databases">
        <authorList>
            <person name="Amaro Gonzalez C."/>
        </authorList>
    </citation>
    <scope>NUCLEOTIDE SEQUENCE</scope>
</reference>
<sequence length="30" mass="3664">MVTDRSRMRFTLSQLLVQGHRQKHLQKLQQ</sequence>
<proteinExistence type="predicted"/>
<evidence type="ECO:0000313" key="1">
    <source>
        <dbReference type="EMBL" id="JAI06254.1"/>
    </source>
</evidence>
<dbReference type="EMBL" id="GBXM01002327">
    <property type="protein sequence ID" value="JAI06251.1"/>
    <property type="molecule type" value="Transcribed_RNA"/>
</dbReference>
<reference evidence="1" key="2">
    <citation type="journal article" date="2015" name="Fish Shellfish Immunol.">
        <title>Early steps in the European eel (Anguilla anguilla)-Vibrio vulnificus interaction in the gills: Role of the RtxA13 toxin.</title>
        <authorList>
            <person name="Callol A."/>
            <person name="Pajuelo D."/>
            <person name="Ebbesson L."/>
            <person name="Teles M."/>
            <person name="MacKenzie S."/>
            <person name="Amaro C."/>
        </authorList>
    </citation>
    <scope>NUCLEOTIDE SEQUENCE</scope>
</reference>
<accession>A0A0E9XX40</accession>
<name>A0A0E9XX40_ANGAN</name>